<dbReference type="InterPro" id="IPR036413">
    <property type="entry name" value="YaeB-like_sf"/>
</dbReference>
<comment type="similarity">
    <text evidence="2">Belongs to the tRNA methyltransferase O family.</text>
</comment>
<keyword evidence="5" id="KW-1185">Reference proteome</keyword>
<dbReference type="NCBIfam" id="TIGR00104">
    <property type="entry name" value="tRNA_TsaA"/>
    <property type="match status" value="1"/>
</dbReference>
<dbReference type="CDD" id="cd09281">
    <property type="entry name" value="UPF0066"/>
    <property type="match status" value="1"/>
</dbReference>
<name>A0AA48KVJ0_9ALTE</name>
<dbReference type="Gene3D" id="2.40.30.70">
    <property type="entry name" value="YaeB-like"/>
    <property type="match status" value="1"/>
</dbReference>
<dbReference type="InterPro" id="IPR040372">
    <property type="entry name" value="YaeB-like"/>
</dbReference>
<accession>A0AA48KVJ0</accession>
<dbReference type="InterPro" id="IPR023370">
    <property type="entry name" value="TrmO-like_N"/>
</dbReference>
<dbReference type="Pfam" id="PF01980">
    <property type="entry name" value="TrmO_N"/>
    <property type="match status" value="1"/>
</dbReference>
<dbReference type="AlphaFoldDB" id="A0AA48KVJ0"/>
<protein>
    <submittedName>
        <fullName evidence="4">tRNA (N6-threonylcarbamoyladenosine(37)-N6)-methyltransferase TrmO</fullName>
    </submittedName>
</protein>
<evidence type="ECO:0000256" key="1">
    <source>
        <dbReference type="ARBA" id="ARBA00022691"/>
    </source>
</evidence>
<evidence type="ECO:0000259" key="3">
    <source>
        <dbReference type="PROSITE" id="PS51668"/>
    </source>
</evidence>
<dbReference type="PANTHER" id="PTHR12818:SF0">
    <property type="entry name" value="TRNA (ADENINE(37)-N6)-METHYLTRANSFERASE"/>
    <property type="match status" value="1"/>
</dbReference>
<dbReference type="InterPro" id="IPR036414">
    <property type="entry name" value="YaeB_N_sf"/>
</dbReference>
<dbReference type="Proteomes" id="UP001333710">
    <property type="component" value="Chromosome"/>
</dbReference>
<dbReference type="GO" id="GO:0089715">
    <property type="term" value="F:tRNA (L-threonylcarbamoyladenosine(37)-C2) methyltransferase activity"/>
    <property type="evidence" value="ECO:0007669"/>
    <property type="project" value="TreeGrafter"/>
</dbReference>
<evidence type="ECO:0000256" key="2">
    <source>
        <dbReference type="ARBA" id="ARBA00033753"/>
    </source>
</evidence>
<dbReference type="KEGG" id="pmaw:MACH26_30860"/>
<gene>
    <name evidence="4" type="ORF">MACH26_30860</name>
</gene>
<dbReference type="Pfam" id="PF18389">
    <property type="entry name" value="TrmO_C"/>
    <property type="match status" value="1"/>
</dbReference>
<proteinExistence type="inferred from homology"/>
<feature type="domain" description="TsaA-like" evidence="3">
    <location>
        <begin position="30"/>
        <end position="171"/>
    </location>
</feature>
<dbReference type="PROSITE" id="PS51668">
    <property type="entry name" value="TSAA_2"/>
    <property type="match status" value="1"/>
</dbReference>
<dbReference type="SUPFAM" id="SSF118196">
    <property type="entry name" value="YaeB-like"/>
    <property type="match status" value="1"/>
</dbReference>
<dbReference type="EMBL" id="AP027272">
    <property type="protein sequence ID" value="BDX07565.1"/>
    <property type="molecule type" value="Genomic_DNA"/>
</dbReference>
<evidence type="ECO:0000313" key="5">
    <source>
        <dbReference type="Proteomes" id="UP001333710"/>
    </source>
</evidence>
<dbReference type="Gene3D" id="3.30.2310.10">
    <property type="entry name" value="YaeB-like"/>
    <property type="match status" value="1"/>
</dbReference>
<dbReference type="PROSITE" id="PS01318">
    <property type="entry name" value="TSAA_1"/>
    <property type="match status" value="1"/>
</dbReference>
<organism evidence="4 5">
    <name type="scientific">Planctobacterium marinum</name>
    <dbReference type="NCBI Taxonomy" id="1631968"/>
    <lineage>
        <taxon>Bacteria</taxon>
        <taxon>Pseudomonadati</taxon>
        <taxon>Pseudomonadota</taxon>
        <taxon>Gammaproteobacteria</taxon>
        <taxon>Alteromonadales</taxon>
        <taxon>Alteromonadaceae</taxon>
        <taxon>Planctobacterium</taxon>
    </lineage>
</organism>
<dbReference type="PANTHER" id="PTHR12818">
    <property type="entry name" value="TRNA (ADENINE(37)-N6)-METHYLTRANSFERASE"/>
    <property type="match status" value="1"/>
</dbReference>
<evidence type="ECO:0000313" key="4">
    <source>
        <dbReference type="EMBL" id="BDX07565.1"/>
    </source>
</evidence>
<dbReference type="InterPro" id="IPR041369">
    <property type="entry name" value="TrmO_C"/>
</dbReference>
<reference evidence="4" key="1">
    <citation type="submission" date="2023-01" db="EMBL/GenBank/DDBJ databases">
        <title>Complete genome sequence of Planctobacterium marinum strain Dej080120_11.</title>
        <authorList>
            <person name="Ueki S."/>
            <person name="Maruyama F."/>
        </authorList>
    </citation>
    <scope>NUCLEOTIDE SEQUENCE</scope>
    <source>
        <strain evidence="4">Dej080120_11</strain>
    </source>
</reference>
<keyword evidence="1" id="KW-0949">S-adenosyl-L-methionine</keyword>
<sequence>MQAIFAYNIRRTNSLGNVSSVKDGESENLISAIGQVKSPFKEKFAIPRQPNLTPSVISEVVVPLPFGTAEAFEGIEEFSHIWLLFRFHHNLQQGWKPQVRPPRLGGNQKKGVFATRSSFRPNGFGISVVPLVNVATTAQEVRLQVSGLDLADGTPIYDIKPYIAYVDAIPNAHSGFAPDAPQLMAVHFTTEALCKLKALSSDHKTIEVQVKEVLAQDPRPAYRKQAKQDAHQYGTSFDDFNFRWQVIDNKIEVFEVNKA</sequence>
<dbReference type="InterPro" id="IPR023368">
    <property type="entry name" value="UPF0066_cons_site"/>
</dbReference>